<evidence type="ECO:0000313" key="2">
    <source>
        <dbReference type="Proteomes" id="UP001162992"/>
    </source>
</evidence>
<accession>A0ACC2EKQ1</accession>
<sequence length="130" mass="14949">MASESHTEAFMELQGRLVETNAKLKQVQMQIRNKESERRRASLTFEELDRLPSDTNTYKSVGKSFILEPRSILLKEQLEKVEECDNALSTLTTSKEYLEKQMQEVESNFKELLQQSPSLANQSCMNSNQG</sequence>
<protein>
    <submittedName>
        <fullName evidence="1">Uncharacterized protein</fullName>
    </submittedName>
</protein>
<proteinExistence type="predicted"/>
<keyword evidence="2" id="KW-1185">Reference proteome</keyword>
<dbReference type="EMBL" id="CM055093">
    <property type="protein sequence ID" value="KAJ7566965.1"/>
    <property type="molecule type" value="Genomic_DNA"/>
</dbReference>
<name>A0ACC2EKQ1_DIPCM</name>
<organism evidence="1 2">
    <name type="scientific">Diphasiastrum complanatum</name>
    <name type="common">Issler's clubmoss</name>
    <name type="synonym">Lycopodium complanatum</name>
    <dbReference type="NCBI Taxonomy" id="34168"/>
    <lineage>
        <taxon>Eukaryota</taxon>
        <taxon>Viridiplantae</taxon>
        <taxon>Streptophyta</taxon>
        <taxon>Embryophyta</taxon>
        <taxon>Tracheophyta</taxon>
        <taxon>Lycopodiopsida</taxon>
        <taxon>Lycopodiales</taxon>
        <taxon>Lycopodiaceae</taxon>
        <taxon>Lycopodioideae</taxon>
        <taxon>Diphasiastrum</taxon>
    </lineage>
</organism>
<dbReference type="Proteomes" id="UP001162992">
    <property type="component" value="Chromosome 2"/>
</dbReference>
<gene>
    <name evidence="1" type="ORF">O6H91_02G126000</name>
</gene>
<evidence type="ECO:0000313" key="1">
    <source>
        <dbReference type="EMBL" id="KAJ7566965.1"/>
    </source>
</evidence>
<reference evidence="2" key="1">
    <citation type="journal article" date="2024" name="Proc. Natl. Acad. Sci. U.S.A.">
        <title>Extraordinary preservation of gene collinearity over three hundred million years revealed in homosporous lycophytes.</title>
        <authorList>
            <person name="Li C."/>
            <person name="Wickell D."/>
            <person name="Kuo L.Y."/>
            <person name="Chen X."/>
            <person name="Nie B."/>
            <person name="Liao X."/>
            <person name="Peng D."/>
            <person name="Ji J."/>
            <person name="Jenkins J."/>
            <person name="Williams M."/>
            <person name="Shu S."/>
            <person name="Plott C."/>
            <person name="Barry K."/>
            <person name="Rajasekar S."/>
            <person name="Grimwood J."/>
            <person name="Han X."/>
            <person name="Sun S."/>
            <person name="Hou Z."/>
            <person name="He W."/>
            <person name="Dai G."/>
            <person name="Sun C."/>
            <person name="Schmutz J."/>
            <person name="Leebens-Mack J.H."/>
            <person name="Li F.W."/>
            <person name="Wang L."/>
        </authorList>
    </citation>
    <scope>NUCLEOTIDE SEQUENCE [LARGE SCALE GENOMIC DNA]</scope>
    <source>
        <strain evidence="2">cv. PW_Plant_1</strain>
    </source>
</reference>
<comment type="caution">
    <text evidence="1">The sequence shown here is derived from an EMBL/GenBank/DDBJ whole genome shotgun (WGS) entry which is preliminary data.</text>
</comment>